<evidence type="ECO:0000313" key="3">
    <source>
        <dbReference type="Proteomes" id="UP000176287"/>
    </source>
</evidence>
<evidence type="ECO:0000313" key="2">
    <source>
        <dbReference type="EMBL" id="OGZ00065.1"/>
    </source>
</evidence>
<proteinExistence type="predicted"/>
<dbReference type="STRING" id="1798649.A3B13_00640"/>
<dbReference type="AlphaFoldDB" id="A0A1G2CFA6"/>
<keyword evidence="1" id="KW-0472">Membrane</keyword>
<accession>A0A1G2CFA6</accession>
<name>A0A1G2CFA6_9BACT</name>
<dbReference type="Proteomes" id="UP000176287">
    <property type="component" value="Unassembled WGS sequence"/>
</dbReference>
<gene>
    <name evidence="2" type="ORF">A3B13_00640</name>
</gene>
<feature type="transmembrane region" description="Helical" evidence="1">
    <location>
        <begin position="87"/>
        <end position="112"/>
    </location>
</feature>
<organism evidence="2 3">
    <name type="scientific">Candidatus Liptonbacteria bacterium RIFCSPLOWO2_01_FULL_45_15</name>
    <dbReference type="NCBI Taxonomy" id="1798649"/>
    <lineage>
        <taxon>Bacteria</taxon>
        <taxon>Candidatus Liptoniibacteriota</taxon>
    </lineage>
</organism>
<evidence type="ECO:0000256" key="1">
    <source>
        <dbReference type="SAM" id="Phobius"/>
    </source>
</evidence>
<keyword evidence="1" id="KW-1133">Transmembrane helix</keyword>
<protein>
    <submittedName>
        <fullName evidence="2">Uncharacterized protein</fullName>
    </submittedName>
</protein>
<sequence length="115" mass="13774">MNFSLTYLIGRFAYRILDFFHHWYADASKIFFYKLISFMEYLDRSLALRMTLRYFFQPLYKDYSVIGRILGVIFRTCRIFVSVVVYAFVLLIFLAAYALWLVAPIILILYVFSAK</sequence>
<comment type="caution">
    <text evidence="2">The sequence shown here is derived from an EMBL/GenBank/DDBJ whole genome shotgun (WGS) entry which is preliminary data.</text>
</comment>
<reference evidence="2 3" key="1">
    <citation type="journal article" date="2016" name="Nat. Commun.">
        <title>Thousands of microbial genomes shed light on interconnected biogeochemical processes in an aquifer system.</title>
        <authorList>
            <person name="Anantharaman K."/>
            <person name="Brown C.T."/>
            <person name="Hug L.A."/>
            <person name="Sharon I."/>
            <person name="Castelle C.J."/>
            <person name="Probst A.J."/>
            <person name="Thomas B.C."/>
            <person name="Singh A."/>
            <person name="Wilkins M.J."/>
            <person name="Karaoz U."/>
            <person name="Brodie E.L."/>
            <person name="Williams K.H."/>
            <person name="Hubbard S.S."/>
            <person name="Banfield J.F."/>
        </authorList>
    </citation>
    <scope>NUCLEOTIDE SEQUENCE [LARGE SCALE GENOMIC DNA]</scope>
</reference>
<dbReference type="EMBL" id="MHKZ01000029">
    <property type="protein sequence ID" value="OGZ00065.1"/>
    <property type="molecule type" value="Genomic_DNA"/>
</dbReference>
<keyword evidence="1" id="KW-0812">Transmembrane</keyword>